<keyword evidence="2" id="KW-1185">Reference proteome</keyword>
<comment type="caution">
    <text evidence="1">The sequence shown here is derived from an EMBL/GenBank/DDBJ whole genome shotgun (WGS) entry which is preliminary data.</text>
</comment>
<dbReference type="Proteomes" id="UP000651517">
    <property type="component" value="Unassembled WGS sequence"/>
</dbReference>
<organism evidence="1 2">
    <name type="scientific">Brevibacterium gallinarum</name>
    <dbReference type="NCBI Taxonomy" id="2762220"/>
    <lineage>
        <taxon>Bacteria</taxon>
        <taxon>Bacillati</taxon>
        <taxon>Actinomycetota</taxon>
        <taxon>Actinomycetes</taxon>
        <taxon>Micrococcales</taxon>
        <taxon>Brevibacteriaceae</taxon>
        <taxon>Brevibacterium</taxon>
    </lineage>
</organism>
<dbReference type="EMBL" id="JACSPY010000001">
    <property type="protein sequence ID" value="MBD8019388.1"/>
    <property type="molecule type" value="Genomic_DNA"/>
</dbReference>
<sequence>MRYVPDRRGLRELGNSKEMSKLCQRAAEHGRQWALRVPLDGPSRLVGEYRAGFRVEPDTVTVRGEPRAGALLINDSAVERIFGTRNRTLYRAIAQIEGAKIT</sequence>
<dbReference type="RefSeq" id="WP_191724990.1">
    <property type="nucleotide sequence ID" value="NZ_JACSPY010000001.1"/>
</dbReference>
<gene>
    <name evidence="1" type="ORF">H9634_01135</name>
</gene>
<reference evidence="1 2" key="1">
    <citation type="submission" date="2020-08" db="EMBL/GenBank/DDBJ databases">
        <title>A Genomic Blueprint of the Chicken Gut Microbiome.</title>
        <authorList>
            <person name="Gilroy R."/>
            <person name="Ravi A."/>
            <person name="Getino M."/>
            <person name="Pursley I."/>
            <person name="Horton D.L."/>
            <person name="Alikhan N.-F."/>
            <person name="Baker D."/>
            <person name="Gharbi K."/>
            <person name="Hall N."/>
            <person name="Watson M."/>
            <person name="Adriaenssens E.M."/>
            <person name="Foster-Nyarko E."/>
            <person name="Jarju S."/>
            <person name="Secka A."/>
            <person name="Antonio M."/>
            <person name="Oren A."/>
            <person name="Chaudhuri R."/>
            <person name="La Ragione R.M."/>
            <person name="Hildebrand F."/>
            <person name="Pallen M.J."/>
        </authorList>
    </citation>
    <scope>NUCLEOTIDE SEQUENCE [LARGE SCALE GENOMIC DNA]</scope>
    <source>
        <strain evidence="1 2">Re57</strain>
    </source>
</reference>
<accession>A0ABR8WQP8</accession>
<protein>
    <submittedName>
        <fullName evidence="1">Uncharacterized protein</fullName>
    </submittedName>
</protein>
<proteinExistence type="predicted"/>
<evidence type="ECO:0000313" key="2">
    <source>
        <dbReference type="Proteomes" id="UP000651517"/>
    </source>
</evidence>
<evidence type="ECO:0000313" key="1">
    <source>
        <dbReference type="EMBL" id="MBD8019388.1"/>
    </source>
</evidence>
<name>A0ABR8WQP8_9MICO</name>